<dbReference type="Gene3D" id="3.40.50.1110">
    <property type="entry name" value="SGNH hydrolase"/>
    <property type="match status" value="1"/>
</dbReference>
<dbReference type="SUPFAM" id="SSF55781">
    <property type="entry name" value="GAF domain-like"/>
    <property type="match status" value="1"/>
</dbReference>
<reference evidence="3 4" key="1">
    <citation type="submission" date="2016-10" db="EMBL/GenBank/DDBJ databases">
        <authorList>
            <person name="de Groot N.N."/>
        </authorList>
    </citation>
    <scope>NUCLEOTIDE SEQUENCE [LARGE SCALE GENOMIC DNA]</scope>
    <source>
        <strain evidence="3 4">CGMCC 1.5382</strain>
    </source>
</reference>
<protein>
    <submittedName>
        <fullName evidence="3">GAF domain-containing protein</fullName>
    </submittedName>
</protein>
<dbReference type="CDD" id="cd01836">
    <property type="entry name" value="FeeA_FeeB_like"/>
    <property type="match status" value="1"/>
</dbReference>
<feature type="region of interest" description="Disordered" evidence="1">
    <location>
        <begin position="233"/>
        <end position="253"/>
    </location>
</feature>
<dbReference type="SMART" id="SM00065">
    <property type="entry name" value="GAF"/>
    <property type="match status" value="1"/>
</dbReference>
<dbReference type="EMBL" id="FNFU01000008">
    <property type="protein sequence ID" value="SDK58190.1"/>
    <property type="molecule type" value="Genomic_DNA"/>
</dbReference>
<evidence type="ECO:0000256" key="1">
    <source>
        <dbReference type="SAM" id="MobiDB-lite"/>
    </source>
</evidence>
<dbReference type="Gene3D" id="3.30.450.40">
    <property type="match status" value="1"/>
</dbReference>
<accession>A0A1G9D2M8</accession>
<proteinExistence type="predicted"/>
<evidence type="ECO:0000259" key="2">
    <source>
        <dbReference type="SMART" id="SM00065"/>
    </source>
</evidence>
<dbReference type="STRING" id="386301.SAMN05216282_10854"/>
<organism evidence="3 4">
    <name type="scientific">Cryobacterium psychrotolerans</name>
    <dbReference type="NCBI Taxonomy" id="386301"/>
    <lineage>
        <taxon>Bacteria</taxon>
        <taxon>Bacillati</taxon>
        <taxon>Actinomycetota</taxon>
        <taxon>Actinomycetes</taxon>
        <taxon>Micrococcales</taxon>
        <taxon>Microbacteriaceae</taxon>
        <taxon>Cryobacterium</taxon>
    </lineage>
</organism>
<dbReference type="Proteomes" id="UP000198701">
    <property type="component" value="Unassembled WGS sequence"/>
</dbReference>
<dbReference type="InterPro" id="IPR036514">
    <property type="entry name" value="SGNH_hydro_sf"/>
</dbReference>
<dbReference type="Pfam" id="PF01590">
    <property type="entry name" value="GAF"/>
    <property type="match status" value="1"/>
</dbReference>
<evidence type="ECO:0000313" key="4">
    <source>
        <dbReference type="Proteomes" id="UP000198701"/>
    </source>
</evidence>
<dbReference type="PANTHER" id="PTHR43102">
    <property type="entry name" value="SLR1143 PROTEIN"/>
    <property type="match status" value="1"/>
</dbReference>
<dbReference type="InterPro" id="IPR029016">
    <property type="entry name" value="GAF-like_dom_sf"/>
</dbReference>
<dbReference type="AlphaFoldDB" id="A0A1G9D2M8"/>
<evidence type="ECO:0000313" key="3">
    <source>
        <dbReference type="EMBL" id="SDK58190.1"/>
    </source>
</evidence>
<feature type="domain" description="GAF" evidence="2">
    <location>
        <begin position="272"/>
        <end position="411"/>
    </location>
</feature>
<keyword evidence="4" id="KW-1185">Reference proteome</keyword>
<sequence length="411" mass="44376">MRGLARWVCLPIMKTFVAARSRAYRDIPRPMDAPQAHSPGTDSDRILIFGSGPALGWGVLSHDLALPGALARALSARSGRGVDVDLAAGPATSLGTAPRELTALRLCRFDAIVITLGARDALNLTSVRVWRRELTALLRLLEQETSRTTHIFMLGNQPIRSIPVFDSLLGSVGARHAAALDRVTAEVCQTLPRTTFIAMTAAARGEPGRFRSATDYRNWAELLADSMAAPLDAGHLAPGDASPAPEAAPQDVRGLEEARQRAVDGLGILDTDPEERFTRIVALAQRSFGTRWAAFTVTDHDRQWDKANVGTLPQEIPRSCSFSDVTIRDPGPLVVADARTDPLFRANPLVIGEPYIRFYAGFPVESASGERIGALCVFDPMPRPSGEIDLVLLRELALAVQGELRRGALVG</sequence>
<gene>
    <name evidence="3" type="ORF">SAMN05216282_10854</name>
</gene>
<dbReference type="InterPro" id="IPR003018">
    <property type="entry name" value="GAF"/>
</dbReference>
<name>A0A1G9D2M8_9MICO</name>
<dbReference type="SUPFAM" id="SSF52266">
    <property type="entry name" value="SGNH hydrolase"/>
    <property type="match status" value="1"/>
</dbReference>
<dbReference type="PANTHER" id="PTHR43102:SF2">
    <property type="entry name" value="GAF DOMAIN-CONTAINING PROTEIN"/>
    <property type="match status" value="1"/>
</dbReference>